<keyword evidence="2" id="KW-0238">DNA-binding</keyword>
<sequence length="271" mass="31026">MSSSFGALDSSKVLTAGYSRHTKPFHINQRNGVTEYLLRLQTEGRCSALQNGRMCTILPGDLLLYRPGDPYELRIEGGSEDSPLLSTDYYLFCTGGWIDHWWNHKLLPNKINIPLDETVMSVWRHIIAEKRKLRSESVEITDYLLRVLCLSLDRIVREGGNHPTDSTAYAAYRIRAFVEKHATEHLTLERVADHVGLSVSRAVHLFKETFGQSIMDYAIDVRLSIACERIRFDAAGLEQAAEQSGFNSYSYFHRTFRARLGMSPKEYRSRF</sequence>
<evidence type="ECO:0000256" key="3">
    <source>
        <dbReference type="ARBA" id="ARBA00023163"/>
    </source>
</evidence>
<dbReference type="SUPFAM" id="SSF46689">
    <property type="entry name" value="Homeodomain-like"/>
    <property type="match status" value="2"/>
</dbReference>
<dbReference type="SUPFAM" id="SSF51215">
    <property type="entry name" value="Regulatory protein AraC"/>
    <property type="match status" value="1"/>
</dbReference>
<keyword evidence="3" id="KW-0804">Transcription</keyword>
<organism evidence="5 6">
    <name type="scientific">Paenibacillus chartarius</name>
    <dbReference type="NCBI Taxonomy" id="747481"/>
    <lineage>
        <taxon>Bacteria</taxon>
        <taxon>Bacillati</taxon>
        <taxon>Bacillota</taxon>
        <taxon>Bacilli</taxon>
        <taxon>Bacillales</taxon>
        <taxon>Paenibacillaceae</taxon>
        <taxon>Paenibacillus</taxon>
    </lineage>
</organism>
<keyword evidence="1" id="KW-0805">Transcription regulation</keyword>
<dbReference type="Proteomes" id="UP001589776">
    <property type="component" value="Unassembled WGS sequence"/>
</dbReference>
<dbReference type="InterPro" id="IPR035418">
    <property type="entry name" value="AraC-bd_2"/>
</dbReference>
<gene>
    <name evidence="5" type="ORF">ACFFK0_26525</name>
</gene>
<feature type="domain" description="HTH araC/xylS-type" evidence="4">
    <location>
        <begin position="172"/>
        <end position="270"/>
    </location>
</feature>
<evidence type="ECO:0000256" key="1">
    <source>
        <dbReference type="ARBA" id="ARBA00023015"/>
    </source>
</evidence>
<evidence type="ECO:0000256" key="2">
    <source>
        <dbReference type="ARBA" id="ARBA00023125"/>
    </source>
</evidence>
<dbReference type="PRINTS" id="PR00032">
    <property type="entry name" value="HTHARAC"/>
</dbReference>
<dbReference type="PANTHER" id="PTHR43280:SF27">
    <property type="entry name" value="TRANSCRIPTIONAL REGULATOR MTLR"/>
    <property type="match status" value="1"/>
</dbReference>
<name>A0ABV6DTL3_9BACL</name>
<dbReference type="Pfam" id="PF12833">
    <property type="entry name" value="HTH_18"/>
    <property type="match status" value="1"/>
</dbReference>
<reference evidence="5 6" key="1">
    <citation type="submission" date="2024-09" db="EMBL/GenBank/DDBJ databases">
        <authorList>
            <person name="Sun Q."/>
            <person name="Mori K."/>
        </authorList>
    </citation>
    <scope>NUCLEOTIDE SEQUENCE [LARGE SCALE GENOMIC DNA]</scope>
    <source>
        <strain evidence="5 6">CCM 7759</strain>
    </source>
</reference>
<dbReference type="PROSITE" id="PS01124">
    <property type="entry name" value="HTH_ARAC_FAMILY_2"/>
    <property type="match status" value="1"/>
</dbReference>
<dbReference type="EMBL" id="JBHLWN010000106">
    <property type="protein sequence ID" value="MFC0215959.1"/>
    <property type="molecule type" value="Genomic_DNA"/>
</dbReference>
<proteinExistence type="predicted"/>
<dbReference type="RefSeq" id="WP_377473654.1">
    <property type="nucleotide sequence ID" value="NZ_JBHLWN010000106.1"/>
</dbReference>
<comment type="caution">
    <text evidence="5">The sequence shown here is derived from an EMBL/GenBank/DDBJ whole genome shotgun (WGS) entry which is preliminary data.</text>
</comment>
<dbReference type="PROSITE" id="PS00041">
    <property type="entry name" value="HTH_ARAC_FAMILY_1"/>
    <property type="match status" value="1"/>
</dbReference>
<dbReference type="SMART" id="SM00342">
    <property type="entry name" value="HTH_ARAC"/>
    <property type="match status" value="1"/>
</dbReference>
<dbReference type="Gene3D" id="2.60.120.280">
    <property type="entry name" value="Regulatory protein AraC"/>
    <property type="match status" value="1"/>
</dbReference>
<evidence type="ECO:0000259" key="4">
    <source>
        <dbReference type="PROSITE" id="PS01124"/>
    </source>
</evidence>
<dbReference type="InterPro" id="IPR018060">
    <property type="entry name" value="HTH_AraC"/>
</dbReference>
<accession>A0ABV6DTL3</accession>
<evidence type="ECO:0000313" key="5">
    <source>
        <dbReference type="EMBL" id="MFC0215959.1"/>
    </source>
</evidence>
<protein>
    <submittedName>
        <fullName evidence="5">AraC family transcriptional regulator</fullName>
    </submittedName>
</protein>
<keyword evidence="6" id="KW-1185">Reference proteome</keyword>
<dbReference type="Gene3D" id="1.10.10.60">
    <property type="entry name" value="Homeodomain-like"/>
    <property type="match status" value="2"/>
</dbReference>
<dbReference type="InterPro" id="IPR009057">
    <property type="entry name" value="Homeodomain-like_sf"/>
</dbReference>
<dbReference type="Pfam" id="PF14525">
    <property type="entry name" value="AraC_binding_2"/>
    <property type="match status" value="1"/>
</dbReference>
<dbReference type="InterPro" id="IPR020449">
    <property type="entry name" value="Tscrpt_reg_AraC-type_HTH"/>
</dbReference>
<evidence type="ECO:0000313" key="6">
    <source>
        <dbReference type="Proteomes" id="UP001589776"/>
    </source>
</evidence>
<dbReference type="InterPro" id="IPR037923">
    <property type="entry name" value="HTH-like"/>
</dbReference>
<dbReference type="PANTHER" id="PTHR43280">
    <property type="entry name" value="ARAC-FAMILY TRANSCRIPTIONAL REGULATOR"/>
    <property type="match status" value="1"/>
</dbReference>
<dbReference type="InterPro" id="IPR018062">
    <property type="entry name" value="HTH_AraC-typ_CS"/>
</dbReference>